<dbReference type="Proteomes" id="UP000190667">
    <property type="component" value="Unassembled WGS sequence"/>
</dbReference>
<name>A0A1S8YDX9_9GAMM</name>
<keyword evidence="1" id="KW-0663">Pyridoxal phosphate</keyword>
<evidence type="ECO:0000256" key="1">
    <source>
        <dbReference type="ARBA" id="ARBA00022898"/>
    </source>
</evidence>
<dbReference type="Gene3D" id="3.40.640.10">
    <property type="entry name" value="Type I PLP-dependent aspartate aminotransferase-like (Major domain)"/>
    <property type="match status" value="1"/>
</dbReference>
<dbReference type="AlphaFoldDB" id="A0A1S8YDX9"/>
<dbReference type="STRING" id="1926881.BTJ39_21240"/>
<protein>
    <recommendedName>
        <fullName evidence="2">Aminotransferase class V domain-containing protein</fullName>
    </recommendedName>
</protein>
<gene>
    <name evidence="3" type="ORF">BTJ39_21240</name>
</gene>
<sequence length="367" mass="39093">MDSYLNTFVEAQGYLNFASFGPVSSRVMEEKNRLESLAAMGMPGAQDELNKSKPAVLKSLANLSGFDQSAISLVNNTSGGLLQVALGLRGGELLVSRGEFPANLYPWRRAAALQRLRCREIGEPGVAVTPQLIAAHLTPQVSAVAVSAVDFRTGYRVDLSAIREVIGDRLLIVDGIQGFGITTMDWTQADALVVGGQKWLRCGWNTGFIALSSRGLERIAPVISNWAGVIDPYDYDGLEHPSLPGAEAFGITNLSPVALGGFAAGLALVEQAGVANIEQRIQQKVAGFVRDAQEHNLNLLSDVRPGKHAGIVVVDGAGYDTAALQARLSQHGFTVTLHQGGRIRVSIHATTRAESLSQLAALLGERM</sequence>
<dbReference type="Pfam" id="PF00266">
    <property type="entry name" value="Aminotran_5"/>
    <property type="match status" value="1"/>
</dbReference>
<dbReference type="Gene3D" id="3.90.1150.10">
    <property type="entry name" value="Aspartate Aminotransferase, domain 1"/>
    <property type="match status" value="1"/>
</dbReference>
<dbReference type="InterPro" id="IPR015421">
    <property type="entry name" value="PyrdxlP-dep_Trfase_major"/>
</dbReference>
<evidence type="ECO:0000313" key="4">
    <source>
        <dbReference type="Proteomes" id="UP000190667"/>
    </source>
</evidence>
<dbReference type="SUPFAM" id="SSF53383">
    <property type="entry name" value="PLP-dependent transferases"/>
    <property type="match status" value="1"/>
</dbReference>
<dbReference type="InterPro" id="IPR000192">
    <property type="entry name" value="Aminotrans_V_dom"/>
</dbReference>
<accession>A0A1S8YDX9</accession>
<dbReference type="PANTHER" id="PTHR43586">
    <property type="entry name" value="CYSTEINE DESULFURASE"/>
    <property type="match status" value="1"/>
</dbReference>
<dbReference type="PANTHER" id="PTHR43586:SF15">
    <property type="entry name" value="BLR3095 PROTEIN"/>
    <property type="match status" value="1"/>
</dbReference>
<feature type="domain" description="Aminotransferase class V" evidence="2">
    <location>
        <begin position="47"/>
        <end position="336"/>
    </location>
</feature>
<comment type="caution">
    <text evidence="3">The sequence shown here is derived from an EMBL/GenBank/DDBJ whole genome shotgun (WGS) entry which is preliminary data.</text>
</comment>
<proteinExistence type="predicted"/>
<dbReference type="EMBL" id="MRUL01000023">
    <property type="protein sequence ID" value="OON37017.1"/>
    <property type="molecule type" value="Genomic_DNA"/>
</dbReference>
<dbReference type="InterPro" id="IPR015424">
    <property type="entry name" value="PyrdxlP-dep_Trfase"/>
</dbReference>
<reference evidence="3 4" key="1">
    <citation type="submission" date="2016-12" db="EMBL/GenBank/DDBJ databases">
        <title>Izhakiella australiana sp. nov. of genus Izhakiella isolated from Australian desert.</title>
        <authorList>
            <person name="Ji M."/>
        </authorList>
    </citation>
    <scope>NUCLEOTIDE SEQUENCE [LARGE SCALE GENOMIC DNA]</scope>
    <source>
        <strain evidence="3 4">D4N98</strain>
    </source>
</reference>
<dbReference type="InterPro" id="IPR015422">
    <property type="entry name" value="PyrdxlP-dep_Trfase_small"/>
</dbReference>
<organism evidence="3 4">
    <name type="scientific">Izhakiella australiensis</name>
    <dbReference type="NCBI Taxonomy" id="1926881"/>
    <lineage>
        <taxon>Bacteria</taxon>
        <taxon>Pseudomonadati</taxon>
        <taxon>Pseudomonadota</taxon>
        <taxon>Gammaproteobacteria</taxon>
        <taxon>Enterobacterales</taxon>
        <taxon>Erwiniaceae</taxon>
        <taxon>Izhakiella</taxon>
    </lineage>
</organism>
<evidence type="ECO:0000259" key="2">
    <source>
        <dbReference type="Pfam" id="PF00266"/>
    </source>
</evidence>
<evidence type="ECO:0000313" key="3">
    <source>
        <dbReference type="EMBL" id="OON37017.1"/>
    </source>
</evidence>
<keyword evidence="4" id="KW-1185">Reference proteome</keyword>